<reference evidence="1" key="1">
    <citation type="submission" date="2021-06" db="EMBL/GenBank/DDBJ databases">
        <authorList>
            <person name="Kallberg Y."/>
            <person name="Tangrot J."/>
            <person name="Rosling A."/>
        </authorList>
    </citation>
    <scope>NUCLEOTIDE SEQUENCE</scope>
    <source>
        <strain evidence="1">28 12/20/2015</strain>
    </source>
</reference>
<proteinExistence type="predicted"/>
<accession>A0ACA9RE61</accession>
<dbReference type="EMBL" id="CAJVPW010068275">
    <property type="protein sequence ID" value="CAG8790178.1"/>
    <property type="molecule type" value="Genomic_DNA"/>
</dbReference>
<sequence length="125" mass="14360">DFDTKFENIFGLASKGFDDDHIYFAQAMLSNLIGGIGYFYGSSIVDRSYTDVDENGEFFWDKSRQADPQLTPPSALFSATPSRPFFPRGFYWDEGFHQLLIGNWDNDLSLDIIKHWVSLIDNDGW</sequence>
<dbReference type="Proteomes" id="UP000789366">
    <property type="component" value="Unassembled WGS sequence"/>
</dbReference>
<feature type="non-terminal residue" evidence="1">
    <location>
        <position position="1"/>
    </location>
</feature>
<gene>
    <name evidence="1" type="ORF">SPELUC_LOCUS17166</name>
</gene>
<organism evidence="1 2">
    <name type="scientific">Cetraspora pellucida</name>
    <dbReference type="NCBI Taxonomy" id="1433469"/>
    <lineage>
        <taxon>Eukaryota</taxon>
        <taxon>Fungi</taxon>
        <taxon>Fungi incertae sedis</taxon>
        <taxon>Mucoromycota</taxon>
        <taxon>Glomeromycotina</taxon>
        <taxon>Glomeromycetes</taxon>
        <taxon>Diversisporales</taxon>
        <taxon>Gigasporaceae</taxon>
        <taxon>Cetraspora</taxon>
    </lineage>
</organism>
<feature type="non-terminal residue" evidence="1">
    <location>
        <position position="125"/>
    </location>
</feature>
<protein>
    <submittedName>
        <fullName evidence="1">14861_t:CDS:1</fullName>
    </submittedName>
</protein>
<comment type="caution">
    <text evidence="1">The sequence shown here is derived from an EMBL/GenBank/DDBJ whole genome shotgun (WGS) entry which is preliminary data.</text>
</comment>
<name>A0ACA9RE61_9GLOM</name>
<evidence type="ECO:0000313" key="1">
    <source>
        <dbReference type="EMBL" id="CAG8790178.1"/>
    </source>
</evidence>
<evidence type="ECO:0000313" key="2">
    <source>
        <dbReference type="Proteomes" id="UP000789366"/>
    </source>
</evidence>
<keyword evidence="2" id="KW-1185">Reference proteome</keyword>